<keyword evidence="4" id="KW-1185">Reference proteome</keyword>
<reference evidence="3 4" key="1">
    <citation type="submission" date="2019-04" db="EMBL/GenBank/DDBJ databases">
        <title>Comparative genomics and transcriptomics to analyze fruiting body development in filamentous ascomycetes.</title>
        <authorList>
            <consortium name="DOE Joint Genome Institute"/>
            <person name="Lutkenhaus R."/>
            <person name="Traeger S."/>
            <person name="Breuer J."/>
            <person name="Kuo A."/>
            <person name="Lipzen A."/>
            <person name="Pangilinan J."/>
            <person name="Dilworth D."/>
            <person name="Sandor L."/>
            <person name="Poggeler S."/>
            <person name="Barry K."/>
            <person name="Grigoriev I.V."/>
            <person name="Nowrousian M."/>
        </authorList>
    </citation>
    <scope>NUCLEOTIDE SEQUENCE [LARGE SCALE GENOMIC DNA]</scope>
    <source>
        <strain evidence="3 4">CBS 389.68</strain>
    </source>
</reference>
<sequence length="132" mass="14380">MHIDAKRCMLLWCFGQVVHAAPGVMAVLGLSGTAIKFSGYRSLQPLGRLCLSKVAVPALGWIWGLLNRQSTMITMGPIQTARWESKSQPFSSKLCLSLAAADTVDVGFVYMLIFNVPKPTHSSLSLPFGRVE</sequence>
<proteinExistence type="predicted"/>
<keyword evidence="1" id="KW-0812">Transmembrane</keyword>
<feature type="chain" id="PRO_5020593567" evidence="2">
    <location>
        <begin position="21"/>
        <end position="132"/>
    </location>
</feature>
<gene>
    <name evidence="3" type="ORF">EX30DRAFT_127985</name>
</gene>
<dbReference type="Proteomes" id="UP000298138">
    <property type="component" value="Unassembled WGS sequence"/>
</dbReference>
<feature type="signal peptide" evidence="2">
    <location>
        <begin position="1"/>
        <end position="20"/>
    </location>
</feature>
<protein>
    <submittedName>
        <fullName evidence="3">Uncharacterized protein</fullName>
    </submittedName>
</protein>
<organism evidence="3 4">
    <name type="scientific">Ascodesmis nigricans</name>
    <dbReference type="NCBI Taxonomy" id="341454"/>
    <lineage>
        <taxon>Eukaryota</taxon>
        <taxon>Fungi</taxon>
        <taxon>Dikarya</taxon>
        <taxon>Ascomycota</taxon>
        <taxon>Pezizomycotina</taxon>
        <taxon>Pezizomycetes</taxon>
        <taxon>Pezizales</taxon>
        <taxon>Ascodesmidaceae</taxon>
        <taxon>Ascodesmis</taxon>
    </lineage>
</organism>
<keyword evidence="2" id="KW-0732">Signal</keyword>
<name>A0A4S2MP64_9PEZI</name>
<evidence type="ECO:0000256" key="1">
    <source>
        <dbReference type="SAM" id="Phobius"/>
    </source>
</evidence>
<evidence type="ECO:0000313" key="3">
    <source>
        <dbReference type="EMBL" id="TGZ78825.1"/>
    </source>
</evidence>
<dbReference type="EMBL" id="ML220137">
    <property type="protein sequence ID" value="TGZ78825.1"/>
    <property type="molecule type" value="Genomic_DNA"/>
</dbReference>
<feature type="transmembrane region" description="Helical" evidence="1">
    <location>
        <begin position="46"/>
        <end position="66"/>
    </location>
</feature>
<dbReference type="InParanoid" id="A0A4S2MP64"/>
<keyword evidence="1" id="KW-0472">Membrane</keyword>
<keyword evidence="1" id="KW-1133">Transmembrane helix</keyword>
<accession>A0A4S2MP64</accession>
<evidence type="ECO:0000313" key="4">
    <source>
        <dbReference type="Proteomes" id="UP000298138"/>
    </source>
</evidence>
<dbReference type="AlphaFoldDB" id="A0A4S2MP64"/>
<evidence type="ECO:0000256" key="2">
    <source>
        <dbReference type="SAM" id="SignalP"/>
    </source>
</evidence>